<accession>A0A1G4I8P1</accession>
<protein>
    <submittedName>
        <fullName evidence="2">Uncharacterized protein</fullName>
    </submittedName>
</protein>
<sequence>MRVDRADESDPREDIYDLLDRYGGRMHGGTEEYGPPAYPDVDHPLEDVRGNGGHRYWNVGERSGGFETHPPRDPVTPRERHGNIQTRGRRDRTNTVPRGSGNTPTDQETSLGYPGWYGPPHREPEHCRPKNCGHVRVPS</sequence>
<name>A0A1G4I8P1_TRYEQ</name>
<feature type="compositionally biased region" description="Polar residues" evidence="1">
    <location>
        <begin position="94"/>
        <end position="110"/>
    </location>
</feature>
<keyword evidence="3" id="KW-1185">Reference proteome</keyword>
<feature type="compositionally biased region" description="Basic and acidic residues" evidence="1">
    <location>
        <begin position="40"/>
        <end position="49"/>
    </location>
</feature>
<gene>
    <name evidence="2" type="ORF">TEOVI_000864000</name>
</gene>
<organism evidence="2 3">
    <name type="scientific">Trypanosoma equiperdum</name>
    <dbReference type="NCBI Taxonomy" id="5694"/>
    <lineage>
        <taxon>Eukaryota</taxon>
        <taxon>Discoba</taxon>
        <taxon>Euglenozoa</taxon>
        <taxon>Kinetoplastea</taxon>
        <taxon>Metakinetoplastina</taxon>
        <taxon>Trypanosomatida</taxon>
        <taxon>Trypanosomatidae</taxon>
        <taxon>Trypanosoma</taxon>
    </lineage>
</organism>
<evidence type="ECO:0000256" key="1">
    <source>
        <dbReference type="SAM" id="MobiDB-lite"/>
    </source>
</evidence>
<dbReference type="AlphaFoldDB" id="A0A1G4I8P1"/>
<dbReference type="EMBL" id="CZPT02000915">
    <property type="protein sequence ID" value="SCU68178.1"/>
    <property type="molecule type" value="Genomic_DNA"/>
</dbReference>
<comment type="caution">
    <text evidence="2">The sequence shown here is derived from an EMBL/GenBank/DDBJ whole genome shotgun (WGS) entry which is preliminary data.</text>
</comment>
<reference evidence="2" key="1">
    <citation type="submission" date="2016-09" db="EMBL/GenBank/DDBJ databases">
        <authorList>
            <person name="Hebert L."/>
            <person name="Moumen B."/>
        </authorList>
    </citation>
    <scope>NUCLEOTIDE SEQUENCE [LARGE SCALE GENOMIC DNA]</scope>
    <source>
        <strain evidence="2">OVI</strain>
    </source>
</reference>
<dbReference type="VEuPathDB" id="TriTrypDB:TEOVI_000864000"/>
<evidence type="ECO:0000313" key="3">
    <source>
        <dbReference type="Proteomes" id="UP000195570"/>
    </source>
</evidence>
<feature type="region of interest" description="Disordered" evidence="1">
    <location>
        <begin position="26"/>
        <end position="139"/>
    </location>
</feature>
<feature type="compositionally biased region" description="Basic and acidic residues" evidence="1">
    <location>
        <begin position="69"/>
        <end position="82"/>
    </location>
</feature>
<dbReference type="GeneID" id="92382574"/>
<evidence type="ECO:0000313" key="2">
    <source>
        <dbReference type="EMBL" id="SCU68178.1"/>
    </source>
</evidence>
<dbReference type="Proteomes" id="UP000195570">
    <property type="component" value="Unassembled WGS sequence"/>
</dbReference>
<dbReference type="RefSeq" id="XP_067079384.1">
    <property type="nucleotide sequence ID" value="XM_067223283.1"/>
</dbReference>
<proteinExistence type="predicted"/>